<comment type="caution">
    <text evidence="2">The sequence shown here is derived from an EMBL/GenBank/DDBJ whole genome shotgun (WGS) entry which is preliminary data.</text>
</comment>
<dbReference type="SUPFAM" id="SSF50978">
    <property type="entry name" value="WD40 repeat-like"/>
    <property type="match status" value="1"/>
</dbReference>
<reference evidence="2" key="1">
    <citation type="journal article" date="2023" name="PhytoFront">
        <title>Draft Genome Resources of Seven Strains of Tilletia horrida, Causal Agent of Kernel Smut of Rice.</title>
        <authorList>
            <person name="Khanal S."/>
            <person name="Antony Babu S."/>
            <person name="Zhou X.G."/>
        </authorList>
    </citation>
    <scope>NUCLEOTIDE SEQUENCE</scope>
    <source>
        <strain evidence="2">TX6</strain>
    </source>
</reference>
<feature type="region of interest" description="Disordered" evidence="1">
    <location>
        <begin position="145"/>
        <end position="178"/>
    </location>
</feature>
<feature type="region of interest" description="Disordered" evidence="1">
    <location>
        <begin position="460"/>
        <end position="497"/>
    </location>
</feature>
<sequence>MPVYHAPSPLLDAAWYPYASSGHTPVHTASIQPNERKSQEEATYDVEDGIADFARKQTWCFLSSVRNVPIRLVDADSGQSRTSYGIMDHVERFVGPTALVFSPYGDRFYAGHDSYLTIHELSSSGLNAHKHLALAGSGANIGESTKRIPVKDEQDGSLSRRAKLRRKRETRRQRAAAEQRGIVSALSVTFDAGFHSSPTSQPATAGDHASVRLDEMLAVGTFTGNVGLYALGRGESAGECCVAGWKESSGTGISHLAFHPAAPNLLFVQTRRSDSIRVYDIRLLCGCLAVDFLSRAQATYNDRTSGTLVAILHPDSALSSSRHKTVPIGGHKRCKSSQRRRTQQRLFFDLDQRGKRLCAGDANGVVRMWDIDLSPPSEQGSPTEQTMEASNTKSLRSLLAEYEGRLVGGDGDAQNPDPKAIRLGPLCEWEAHDDAVTCASFHPTLPLLLTLSGSRKWDDENGQFGEGLSTSASESDSHSASDVDHHSDHETADSNQLHRTQYAPALKLWDVSSFL</sequence>
<dbReference type="Pfam" id="PF00400">
    <property type="entry name" value="WD40"/>
    <property type="match status" value="1"/>
</dbReference>
<dbReference type="InterPro" id="IPR051150">
    <property type="entry name" value="SWT21/TCAB1_mRNA_Telomere"/>
</dbReference>
<evidence type="ECO:0000313" key="2">
    <source>
        <dbReference type="EMBL" id="KAK0556096.1"/>
    </source>
</evidence>
<proteinExistence type="predicted"/>
<feature type="compositionally biased region" description="Basic residues" evidence="1">
    <location>
        <begin position="160"/>
        <end position="174"/>
    </location>
</feature>
<organism evidence="2 3">
    <name type="scientific">Tilletia horrida</name>
    <dbReference type="NCBI Taxonomy" id="155126"/>
    <lineage>
        <taxon>Eukaryota</taxon>
        <taxon>Fungi</taxon>
        <taxon>Dikarya</taxon>
        <taxon>Basidiomycota</taxon>
        <taxon>Ustilaginomycotina</taxon>
        <taxon>Exobasidiomycetes</taxon>
        <taxon>Tilletiales</taxon>
        <taxon>Tilletiaceae</taxon>
        <taxon>Tilletia</taxon>
    </lineage>
</organism>
<dbReference type="InterPro" id="IPR036322">
    <property type="entry name" value="WD40_repeat_dom_sf"/>
</dbReference>
<feature type="compositionally biased region" description="Basic and acidic residues" evidence="1">
    <location>
        <begin position="475"/>
        <end position="492"/>
    </location>
</feature>
<protein>
    <submittedName>
        <fullName evidence="2">Uncharacterized protein</fullName>
    </submittedName>
</protein>
<dbReference type="PANTHER" id="PTHR13211:SF0">
    <property type="entry name" value="TELOMERASE CAJAL BODY PROTEIN 1"/>
    <property type="match status" value="1"/>
</dbReference>
<dbReference type="SMART" id="SM00320">
    <property type="entry name" value="WD40"/>
    <property type="match status" value="3"/>
</dbReference>
<dbReference type="Gene3D" id="2.130.10.10">
    <property type="entry name" value="YVTN repeat-like/Quinoprotein amine dehydrogenase"/>
    <property type="match status" value="1"/>
</dbReference>
<accession>A0AAN6JT21</accession>
<dbReference type="AlphaFoldDB" id="A0AAN6JT21"/>
<gene>
    <name evidence="2" type="ORF">OC846_001426</name>
</gene>
<dbReference type="InterPro" id="IPR015943">
    <property type="entry name" value="WD40/YVTN_repeat-like_dom_sf"/>
</dbReference>
<evidence type="ECO:0000256" key="1">
    <source>
        <dbReference type="SAM" id="MobiDB-lite"/>
    </source>
</evidence>
<dbReference type="PANTHER" id="PTHR13211">
    <property type="entry name" value="TELOMERASE CAJAL BODY PROTEIN 1"/>
    <property type="match status" value="1"/>
</dbReference>
<feature type="compositionally biased region" description="Basic and acidic residues" evidence="1">
    <location>
        <begin position="145"/>
        <end position="154"/>
    </location>
</feature>
<dbReference type="EMBL" id="JAPDMZ010000020">
    <property type="protein sequence ID" value="KAK0556096.1"/>
    <property type="molecule type" value="Genomic_DNA"/>
</dbReference>
<evidence type="ECO:0000313" key="3">
    <source>
        <dbReference type="Proteomes" id="UP001176517"/>
    </source>
</evidence>
<name>A0AAN6JT21_9BASI</name>
<dbReference type="Proteomes" id="UP001176517">
    <property type="component" value="Unassembled WGS sequence"/>
</dbReference>
<dbReference type="InterPro" id="IPR001680">
    <property type="entry name" value="WD40_rpt"/>
</dbReference>
<keyword evidence="3" id="KW-1185">Reference proteome</keyword>